<evidence type="ECO:0000256" key="2">
    <source>
        <dbReference type="ARBA" id="ARBA00023027"/>
    </source>
</evidence>
<dbReference type="InterPro" id="IPR006140">
    <property type="entry name" value="D-isomer_DH_NAD-bd"/>
</dbReference>
<proteinExistence type="predicted"/>
<dbReference type="RefSeq" id="WP_261500985.1">
    <property type="nucleotide sequence ID" value="NZ_JAODYH010000006.1"/>
</dbReference>
<keyword evidence="1" id="KW-0560">Oxidoreductase</keyword>
<dbReference type="InterPro" id="IPR036291">
    <property type="entry name" value="NAD(P)-bd_dom_sf"/>
</dbReference>
<comment type="caution">
    <text evidence="4">The sequence shown here is derived from an EMBL/GenBank/DDBJ whole genome shotgun (WGS) entry which is preliminary data.</text>
</comment>
<evidence type="ECO:0000313" key="4">
    <source>
        <dbReference type="EMBL" id="MCT9811735.1"/>
    </source>
</evidence>
<dbReference type="SUPFAM" id="SSF51735">
    <property type="entry name" value="NAD(P)-binding Rossmann-fold domains"/>
    <property type="match status" value="1"/>
</dbReference>
<organism evidence="4 5">
    <name type="scientific">Acidovorax bellezanensis</name>
    <dbReference type="NCBI Taxonomy" id="2976702"/>
    <lineage>
        <taxon>Bacteria</taxon>
        <taxon>Pseudomonadati</taxon>
        <taxon>Pseudomonadota</taxon>
        <taxon>Betaproteobacteria</taxon>
        <taxon>Burkholderiales</taxon>
        <taxon>Comamonadaceae</taxon>
        <taxon>Acidovorax</taxon>
    </lineage>
</organism>
<keyword evidence="2" id="KW-0520">NAD</keyword>
<dbReference type="Proteomes" id="UP001525968">
    <property type="component" value="Unassembled WGS sequence"/>
</dbReference>
<feature type="domain" description="D-isomer specific 2-hydroxyacid dehydrogenase NAD-binding" evidence="3">
    <location>
        <begin position="120"/>
        <end position="292"/>
    </location>
</feature>
<name>A0ABT2PMN3_9BURK</name>
<reference evidence="4 5" key="1">
    <citation type="submission" date="2022-09" db="EMBL/GenBank/DDBJ databases">
        <title>Draft genome of isolate Be4.</title>
        <authorList>
            <person name="Sanchez-Castro I."/>
            <person name="Martinez-Rodriguez P."/>
            <person name="Descostes M."/>
            <person name="Merroun M."/>
        </authorList>
    </citation>
    <scope>NUCLEOTIDE SEQUENCE [LARGE SCALE GENOMIC DNA]</scope>
    <source>
        <strain evidence="4 5">Be4</strain>
    </source>
</reference>
<accession>A0ABT2PMN3</accession>
<dbReference type="PANTHER" id="PTHR43333">
    <property type="entry name" value="2-HACID_DH_C DOMAIN-CONTAINING PROTEIN"/>
    <property type="match status" value="1"/>
</dbReference>
<keyword evidence="5" id="KW-1185">Reference proteome</keyword>
<gene>
    <name evidence="4" type="ORF">N0K08_13890</name>
</gene>
<dbReference type="Gene3D" id="3.40.50.720">
    <property type="entry name" value="NAD(P)-binding Rossmann-like Domain"/>
    <property type="match status" value="2"/>
</dbReference>
<evidence type="ECO:0000256" key="1">
    <source>
        <dbReference type="ARBA" id="ARBA00023002"/>
    </source>
</evidence>
<dbReference type="EMBL" id="JAODYH010000006">
    <property type="protein sequence ID" value="MCT9811735.1"/>
    <property type="molecule type" value="Genomic_DNA"/>
</dbReference>
<evidence type="ECO:0000259" key="3">
    <source>
        <dbReference type="Pfam" id="PF02826"/>
    </source>
</evidence>
<protein>
    <submittedName>
        <fullName evidence="4">NAD(P)-binding domain-containing protein</fullName>
    </submittedName>
</protein>
<dbReference type="Pfam" id="PF02826">
    <property type="entry name" value="2-Hacid_dh_C"/>
    <property type="match status" value="1"/>
</dbReference>
<sequence>MNAQGVTVLLLASRHLDMTYLLAPLQSAFDRAGQAVELRLLPPTPSLAGVPGGEEVDLALCWDAPLGLWPHLPRVQLAQSLAAGVDHLLADPTLPPDLPLGRIRDPHMASGMTAYVVGTVAAGHRQRATYARQQAQGLWRELPVVPATQYTVGIAGMGTLGARCAQVLAAIGYQVRGWSRTAPAAPLSGCSHYAGEAERDMFLQGLDALVCLLPLTAQTQGFVNQKCLSQLARGAHVINVGRGLHVVDADLQAALHSGQVGLATLDSFAQEPLPAEHFWWRTAGVEITPHIATRTAPAVIAEQTLRHWQQAQAGRPLDAAVDRAQGY</sequence>
<dbReference type="PANTHER" id="PTHR43333:SF1">
    <property type="entry name" value="D-ISOMER SPECIFIC 2-HYDROXYACID DEHYDROGENASE NAD-BINDING DOMAIN-CONTAINING PROTEIN"/>
    <property type="match status" value="1"/>
</dbReference>
<evidence type="ECO:0000313" key="5">
    <source>
        <dbReference type="Proteomes" id="UP001525968"/>
    </source>
</evidence>